<dbReference type="Pfam" id="PF13466">
    <property type="entry name" value="STAS_2"/>
    <property type="match status" value="1"/>
</dbReference>
<dbReference type="SUPFAM" id="SSF52091">
    <property type="entry name" value="SpoIIaa-like"/>
    <property type="match status" value="1"/>
</dbReference>
<evidence type="ECO:0000259" key="1">
    <source>
        <dbReference type="PROSITE" id="PS50801"/>
    </source>
</evidence>
<proteinExistence type="predicted"/>
<dbReference type="PANTHER" id="PTHR35849">
    <property type="entry name" value="BLR2341 PROTEIN"/>
    <property type="match status" value="1"/>
</dbReference>
<dbReference type="InterPro" id="IPR036513">
    <property type="entry name" value="STAS_dom_sf"/>
</dbReference>
<feature type="domain" description="STAS" evidence="1">
    <location>
        <begin position="17"/>
        <end position="103"/>
    </location>
</feature>
<protein>
    <submittedName>
        <fullName evidence="2">Anti-sigma B factor antagonist</fullName>
    </submittedName>
</protein>
<dbReference type="Proteomes" id="UP000234240">
    <property type="component" value="Unassembled WGS sequence"/>
</dbReference>
<reference evidence="2 3" key="1">
    <citation type="submission" date="2017-12" db="EMBL/GenBank/DDBJ databases">
        <title>Characterization of six clinical isolates of Enterochimera gen. nov., a novel genus of the Yersiniaciae family and the three species Enterochimera arupensis sp. nov., Enterochimera coloradensis sp. nov, and Enterochimera californica sp. nov.</title>
        <authorList>
            <person name="Rossi A."/>
            <person name="Fisher M."/>
        </authorList>
    </citation>
    <scope>NUCLEOTIDE SEQUENCE [LARGE SCALE GENOMIC DNA]</scope>
    <source>
        <strain evidence="3">2015-Iso6</strain>
    </source>
</reference>
<gene>
    <name evidence="2" type="ORF">CYR55_18880</name>
</gene>
<organism evidence="2 3">
    <name type="scientific">Chimaeribacter californicus</name>
    <dbReference type="NCBI Taxonomy" id="2060067"/>
    <lineage>
        <taxon>Bacteria</taxon>
        <taxon>Pseudomonadati</taxon>
        <taxon>Pseudomonadota</taxon>
        <taxon>Gammaproteobacteria</taxon>
        <taxon>Enterobacterales</taxon>
        <taxon>Yersiniaceae</taxon>
        <taxon>Chimaeribacter</taxon>
    </lineage>
</organism>
<sequence>MMGDTSPLQWETLPQTLVLKGDLDRETLLPLWQQRHTLLAGKRVLDLSQLGRVDSTGLAMLVHLRDEAEKRGAPLTLTGITDRLETLITLYNLDEIIPVNAAT</sequence>
<dbReference type="OrthoDB" id="5687860at2"/>
<accession>A0A2N5DXU8</accession>
<dbReference type="PANTHER" id="PTHR35849:SF1">
    <property type="entry name" value="INTERMEMBRANE PHOSPHOLIPID TRANSPORT SYSTEM BINDING PROTEIN MLAB"/>
    <property type="match status" value="1"/>
</dbReference>
<dbReference type="CDD" id="cd07043">
    <property type="entry name" value="STAS_anti-anti-sigma_factors"/>
    <property type="match status" value="1"/>
</dbReference>
<dbReference type="InterPro" id="IPR049743">
    <property type="entry name" value="MlaB"/>
</dbReference>
<dbReference type="PROSITE" id="PS50801">
    <property type="entry name" value="STAS"/>
    <property type="match status" value="1"/>
</dbReference>
<dbReference type="EMBL" id="PJZF01000021">
    <property type="protein sequence ID" value="PLR32330.1"/>
    <property type="molecule type" value="Genomic_DNA"/>
</dbReference>
<comment type="caution">
    <text evidence="2">The sequence shown here is derived from an EMBL/GenBank/DDBJ whole genome shotgun (WGS) entry which is preliminary data.</text>
</comment>
<name>A0A2N5DXU8_9GAMM</name>
<evidence type="ECO:0000313" key="2">
    <source>
        <dbReference type="EMBL" id="PLR32330.1"/>
    </source>
</evidence>
<evidence type="ECO:0000313" key="3">
    <source>
        <dbReference type="Proteomes" id="UP000234240"/>
    </source>
</evidence>
<dbReference type="InterPro" id="IPR002645">
    <property type="entry name" value="STAS_dom"/>
</dbReference>
<dbReference type="AlphaFoldDB" id="A0A2N5DXU8"/>
<dbReference type="InterPro" id="IPR058548">
    <property type="entry name" value="MlaB-like_STAS"/>
</dbReference>
<dbReference type="InterPro" id="IPR052746">
    <property type="entry name" value="MlaB_ABC_Transporter"/>
</dbReference>
<dbReference type="Gene3D" id="3.30.750.24">
    <property type="entry name" value="STAS domain"/>
    <property type="match status" value="1"/>
</dbReference>
<keyword evidence="3" id="KW-1185">Reference proteome</keyword>
<dbReference type="NCBIfam" id="NF033618">
    <property type="entry name" value="mlaB_1"/>
    <property type="match status" value="1"/>
</dbReference>